<feature type="region of interest" description="Disordered" evidence="1">
    <location>
        <begin position="676"/>
        <end position="697"/>
    </location>
</feature>
<dbReference type="PANTHER" id="PTHR46844:SF1">
    <property type="entry name" value="SLR5058 PROTEIN"/>
    <property type="match status" value="1"/>
</dbReference>
<dbReference type="InterPro" id="IPR027417">
    <property type="entry name" value="P-loop_NTPase"/>
</dbReference>
<dbReference type="PROSITE" id="PS50837">
    <property type="entry name" value="NACHT"/>
    <property type="match status" value="1"/>
</dbReference>
<gene>
    <name evidence="3" type="ORF">PS467_39060</name>
</gene>
<protein>
    <submittedName>
        <fullName evidence="3">NACHT domain-containing protein</fullName>
    </submittedName>
</protein>
<dbReference type="Gene3D" id="3.40.50.300">
    <property type="entry name" value="P-loop containing nucleotide triphosphate hydrolases"/>
    <property type="match status" value="1"/>
</dbReference>
<evidence type="ECO:0000313" key="3">
    <source>
        <dbReference type="EMBL" id="WNF00914.1"/>
    </source>
</evidence>
<evidence type="ECO:0000313" key="4">
    <source>
        <dbReference type="Proteomes" id="UP001305606"/>
    </source>
</evidence>
<dbReference type="InterPro" id="IPR007111">
    <property type="entry name" value="NACHT_NTPase"/>
</dbReference>
<dbReference type="InterPro" id="IPR054547">
    <property type="entry name" value="NNH1"/>
</dbReference>
<feature type="domain" description="NACHT" evidence="2">
    <location>
        <begin position="241"/>
        <end position="571"/>
    </location>
</feature>
<feature type="compositionally biased region" description="Basic and acidic residues" evidence="1">
    <location>
        <begin position="682"/>
        <end position="697"/>
    </location>
</feature>
<reference evidence="3 4" key="1">
    <citation type="submission" date="2023-02" db="EMBL/GenBank/DDBJ databases">
        <title>Streptomyces sp. SCA4-21 with antifungal activity against Fusarium oxysporum f. sp. cubense, Streptomyces sp. SCA2-17 with antifungal activity against Fusarium oxysporum f. sp. cubense.</title>
        <authorList>
            <person name="Qi D."/>
        </authorList>
    </citation>
    <scope>NUCLEOTIDE SEQUENCE [LARGE SCALE GENOMIC DNA]</scope>
    <source>
        <strain evidence="3 4">SCA4-21</strain>
    </source>
</reference>
<accession>A0ABY9V7Y8</accession>
<name>A0ABY9V7Y8_9ACTN</name>
<dbReference type="Proteomes" id="UP001305606">
    <property type="component" value="Chromosome"/>
</dbReference>
<proteinExistence type="predicted"/>
<dbReference type="Pfam" id="PF22733">
    <property type="entry name" value="NNH1"/>
    <property type="match status" value="1"/>
</dbReference>
<sequence>MFPLIRRLFVSESTGAGLVDKPVRVSGLVSFKGEKRTLSDRELQKIADELVRRAGQSTGVEERMPSYERRAVAHAVADSLRAMGDLDMDDVQAVSLGHLALSQRLRSQSPTATLGLSSDAITLHAAVMDTACLHVLHFFTQRSAFVPRTLVEQSRRLDDLRAKVDALLFRTPSPADTPFEDRYAAYIMSKYGKLTIFGLDFPGVSSVWPLDAAYLSLDAASRAASDVPLLLPADHVLEGRNRVLLRGVAGSGKTTLVQWLAVTATQEEPDESLLYLWGLVPFVLPLRALTRDGASFPTPDQFLAAVGCPLANLQPTGWFDRVLTSGRGLILIDGMDEVPEIERESARRWLQDLLAVYPENRWLITSRPSAVRDEWLADEGFIELDMAPMSRDSVASFIKRWHKAAGIGDQYAPELIREVQAKQALGRLAANPLMCALICALHQDRRGYLPDGRKELYDAALSMLLSRRDRERGIYKPGMIRIGEAHHIQLIQKLAYWMIRNGRVEMGRGDAVDLLAQSLPAIPQVAEQGTPEEIYRHLLVRSGLLREPSVGSMDFIHRTFQDYLGAKAAVEGLDFDFLISNAHLDQWEDVIRMAVAHARPAERVRLLNGLLERGDSSVDGRHRLHLLAAACLEHATELDPSVRDAVQKRAAALIPPRSAEQARALADVGPVALELLPGPQNLHHENKNENEDAENDKASNEDYFTVLAAARIATDAAIPVLARYRSHKDLRVRAELVRVWGRFDTVHFGEEVVAYLDDTNLYFPVSNQRELRELQRYGGRSRIKVVGNISQEDLVDAVSRHRLTHLWVAVDVGWTWEWLSLFTNFQVLTLETSLVSVDVTSLADVRLREVRVPAGVAVLGSENLSPATKIVQEDPIR</sequence>
<keyword evidence="4" id="KW-1185">Reference proteome</keyword>
<dbReference type="PANTHER" id="PTHR46844">
    <property type="entry name" value="SLR5058 PROTEIN"/>
    <property type="match status" value="1"/>
</dbReference>
<dbReference type="EMBL" id="CP117522">
    <property type="protein sequence ID" value="WNF00914.1"/>
    <property type="molecule type" value="Genomic_DNA"/>
</dbReference>
<evidence type="ECO:0000256" key="1">
    <source>
        <dbReference type="SAM" id="MobiDB-lite"/>
    </source>
</evidence>
<dbReference type="SUPFAM" id="SSF52540">
    <property type="entry name" value="P-loop containing nucleoside triphosphate hydrolases"/>
    <property type="match status" value="1"/>
</dbReference>
<evidence type="ECO:0000259" key="2">
    <source>
        <dbReference type="PROSITE" id="PS50837"/>
    </source>
</evidence>
<organism evidence="3 4">
    <name type="scientific">Streptomyces luomodiensis</name>
    <dbReference type="NCBI Taxonomy" id="3026192"/>
    <lineage>
        <taxon>Bacteria</taxon>
        <taxon>Bacillati</taxon>
        <taxon>Actinomycetota</taxon>
        <taxon>Actinomycetes</taxon>
        <taxon>Kitasatosporales</taxon>
        <taxon>Streptomycetaceae</taxon>
        <taxon>Streptomyces</taxon>
    </lineage>
</organism>
<dbReference type="Pfam" id="PF05729">
    <property type="entry name" value="NACHT"/>
    <property type="match status" value="1"/>
</dbReference>